<dbReference type="GO" id="GO:0003677">
    <property type="term" value="F:DNA binding"/>
    <property type="evidence" value="ECO:0007669"/>
    <property type="project" value="InterPro"/>
</dbReference>
<gene>
    <name evidence="2" type="ORF">EG244_07645</name>
</gene>
<accession>A0A3P3DQH2</accession>
<dbReference type="EMBL" id="RRAZ01000009">
    <property type="protein sequence ID" value="RRH75792.1"/>
    <property type="molecule type" value="Genomic_DNA"/>
</dbReference>
<dbReference type="OrthoDB" id="9809693at2"/>
<dbReference type="AlphaFoldDB" id="A0A3P3DQH2"/>
<sequence>METPDKTTLVAQIVSAFASRPDATVEAIVALTTRLTQELSAGSATAPLRAAAAIPVASGLTPEAAVRRDRIFCLCCGKGFQMLKRHLGAEHGMTEGEYRQKFGLPDEYPLVAPGYSERKASYARSVGFGKYSRQPSEAE</sequence>
<keyword evidence="3" id="KW-1185">Reference proteome</keyword>
<organism evidence="2 3">
    <name type="scientific">Falsigemmobacter faecalis</name>
    <dbReference type="NCBI Taxonomy" id="2488730"/>
    <lineage>
        <taxon>Bacteria</taxon>
        <taxon>Pseudomonadati</taxon>
        <taxon>Pseudomonadota</taxon>
        <taxon>Alphaproteobacteria</taxon>
        <taxon>Rhodobacterales</taxon>
        <taxon>Paracoccaceae</taxon>
        <taxon>Falsigemmobacter</taxon>
    </lineage>
</organism>
<dbReference type="GO" id="GO:0006355">
    <property type="term" value="P:regulation of DNA-templated transcription"/>
    <property type="evidence" value="ECO:0007669"/>
    <property type="project" value="InterPro"/>
</dbReference>
<evidence type="ECO:0000313" key="2">
    <source>
        <dbReference type="EMBL" id="RRH75792.1"/>
    </source>
</evidence>
<proteinExistence type="inferred from homology"/>
<dbReference type="Gene3D" id="1.10.10.1550">
    <property type="entry name" value="ROS/MUCR transcriptional regulator protein"/>
    <property type="match status" value="1"/>
</dbReference>
<comment type="caution">
    <text evidence="2">The sequence shown here is derived from an EMBL/GenBank/DDBJ whole genome shotgun (WGS) entry which is preliminary data.</text>
</comment>
<reference evidence="2 3" key="1">
    <citation type="submission" date="2018-11" db="EMBL/GenBank/DDBJ databases">
        <title>Gemmobacter sp. nov., YIM 102744-1 draft genome.</title>
        <authorList>
            <person name="Li G."/>
            <person name="Jiang Y."/>
        </authorList>
    </citation>
    <scope>NUCLEOTIDE SEQUENCE [LARGE SCALE GENOMIC DNA]</scope>
    <source>
        <strain evidence="2 3">YIM 102744-1</strain>
    </source>
</reference>
<dbReference type="InterPro" id="IPR008807">
    <property type="entry name" value="ROS_MUCR"/>
</dbReference>
<protein>
    <submittedName>
        <fullName evidence="2">MucR family transcriptional regulator</fullName>
    </submittedName>
</protein>
<dbReference type="Pfam" id="PF05443">
    <property type="entry name" value="ROS_MUCR"/>
    <property type="match status" value="1"/>
</dbReference>
<comment type="similarity">
    <text evidence="1">Belongs to the ros/MucR family.</text>
</comment>
<evidence type="ECO:0000256" key="1">
    <source>
        <dbReference type="ARBA" id="ARBA00007031"/>
    </source>
</evidence>
<dbReference type="GO" id="GO:0008270">
    <property type="term" value="F:zinc ion binding"/>
    <property type="evidence" value="ECO:0007669"/>
    <property type="project" value="InterPro"/>
</dbReference>
<evidence type="ECO:0000313" key="3">
    <source>
        <dbReference type="Proteomes" id="UP000282125"/>
    </source>
</evidence>
<name>A0A3P3DQH2_9RHOB</name>
<dbReference type="RefSeq" id="WP_124964417.1">
    <property type="nucleotide sequence ID" value="NZ_RRAZ01000009.1"/>
</dbReference>
<dbReference type="Proteomes" id="UP000282125">
    <property type="component" value="Unassembled WGS sequence"/>
</dbReference>
<dbReference type="InterPro" id="IPR041920">
    <property type="entry name" value="ROS/MUCR_sf"/>
</dbReference>